<keyword evidence="3" id="KW-1185">Reference proteome</keyword>
<dbReference type="GeneID" id="123048782"/>
<feature type="transmembrane region" description="Helical" evidence="1">
    <location>
        <begin position="23"/>
        <end position="46"/>
    </location>
</feature>
<accession>A0A3B6D7U1</accession>
<dbReference type="AlphaFoldDB" id="A0A3B6D7U1"/>
<reference evidence="2" key="1">
    <citation type="submission" date="2018-08" db="EMBL/GenBank/DDBJ databases">
        <authorList>
            <person name="Rossello M."/>
        </authorList>
    </citation>
    <scope>NUCLEOTIDE SEQUENCE [LARGE SCALE GENOMIC DNA]</scope>
    <source>
        <strain evidence="2">cv. Chinese Spring</strain>
    </source>
</reference>
<feature type="transmembrane region" description="Helical" evidence="1">
    <location>
        <begin position="92"/>
        <end position="117"/>
    </location>
</feature>
<dbReference type="Gramene" id="TraesJAG2D03G01124070.1">
    <property type="protein sequence ID" value="TraesJAG2D03G01124070.1"/>
    <property type="gene ID" value="TraesJAG2D03G01124070"/>
</dbReference>
<dbReference type="RefSeq" id="XP_044327752.1">
    <property type="nucleotide sequence ID" value="XM_044471817.1"/>
</dbReference>
<dbReference type="EnsemblPlants" id="TraesCS2D02G122600.1">
    <property type="protein sequence ID" value="TraesCS2D02G122600.1"/>
    <property type="gene ID" value="TraesCS2D02G122600"/>
</dbReference>
<gene>
    <name evidence="2" type="primary">LOC123048782</name>
</gene>
<dbReference type="Gramene" id="TraesCS2D02G122600.1">
    <property type="protein sequence ID" value="TraesCS2D02G122600.1"/>
    <property type="gene ID" value="TraesCS2D02G122600"/>
</dbReference>
<evidence type="ECO:0000313" key="2">
    <source>
        <dbReference type="EnsemblPlants" id="TraesCS2D02G122600.1"/>
    </source>
</evidence>
<organism evidence="2">
    <name type="scientific">Triticum aestivum</name>
    <name type="common">Wheat</name>
    <dbReference type="NCBI Taxonomy" id="4565"/>
    <lineage>
        <taxon>Eukaryota</taxon>
        <taxon>Viridiplantae</taxon>
        <taxon>Streptophyta</taxon>
        <taxon>Embryophyta</taxon>
        <taxon>Tracheophyta</taxon>
        <taxon>Spermatophyta</taxon>
        <taxon>Magnoliopsida</taxon>
        <taxon>Liliopsida</taxon>
        <taxon>Poales</taxon>
        <taxon>Poaceae</taxon>
        <taxon>BOP clade</taxon>
        <taxon>Pooideae</taxon>
        <taxon>Triticodae</taxon>
        <taxon>Triticeae</taxon>
        <taxon>Triticinae</taxon>
        <taxon>Triticum</taxon>
    </lineage>
</organism>
<keyword evidence="1" id="KW-0472">Membrane</keyword>
<sequence>MAVADAVLPSPSPSPPPPPARAVVVRFALAPMLALVLVLRVALACLGFASAWVNSAASAAKVVARRAWGEGSAPFLFLQALTYGALKVCVYSFLVLLALAVLQQCVAYAIAVVSGSTSGFKKTKLRREGVWRILQGATVPILLMVVSDPNRYKFSGEKESLQTCLFLLVYPNRHWP</sequence>
<protein>
    <submittedName>
        <fullName evidence="2">Uncharacterized protein</fullName>
    </submittedName>
</protein>
<proteinExistence type="predicted"/>
<evidence type="ECO:0000256" key="1">
    <source>
        <dbReference type="SAM" id="Phobius"/>
    </source>
</evidence>
<name>A0A3B6D7U1_WHEAT</name>
<dbReference type="Gramene" id="TraesNOR2D03G01135560.1">
    <property type="protein sequence ID" value="TraesNOR2D03G01135560.1"/>
    <property type="gene ID" value="TraesNOR2D03G01135560"/>
</dbReference>
<evidence type="ECO:0000313" key="3">
    <source>
        <dbReference type="Proteomes" id="UP000019116"/>
    </source>
</evidence>
<dbReference type="Gramene" id="TraesMAC2D03G01117750.1">
    <property type="protein sequence ID" value="TraesMAC2D03G01117750.1"/>
    <property type="gene ID" value="TraesMAC2D03G01117750"/>
</dbReference>
<dbReference type="Proteomes" id="UP000019116">
    <property type="component" value="Chromosome 2D"/>
</dbReference>
<dbReference type="Gramene" id="TraesLDM2D03G01120730.1">
    <property type="protein sequence ID" value="TraesLDM2D03G01120730.1"/>
    <property type="gene ID" value="TraesLDM2D03G01120730"/>
</dbReference>
<keyword evidence="1" id="KW-1133">Transmembrane helix</keyword>
<keyword evidence="1" id="KW-0812">Transmembrane</keyword>
<reference evidence="2" key="2">
    <citation type="submission" date="2018-10" db="UniProtKB">
        <authorList>
            <consortium name="EnsemblPlants"/>
        </authorList>
    </citation>
    <scope>IDENTIFICATION</scope>
</reference>
<dbReference type="Gramene" id="TraesWEE_scaffold_018861_01G000200.1">
    <property type="protein sequence ID" value="TraesWEE_scaffold_018861_01G000200.1"/>
    <property type="gene ID" value="TraesWEE_scaffold_018861_01G000200"/>
</dbReference>